<dbReference type="EMBL" id="JBFPJR010000003">
    <property type="protein sequence ID" value="MEX0426455.1"/>
    <property type="molecule type" value="Genomic_DNA"/>
</dbReference>
<keyword evidence="2" id="KW-0238">DNA-binding</keyword>
<dbReference type="InterPro" id="IPR036390">
    <property type="entry name" value="WH_DNA-bd_sf"/>
</dbReference>
<evidence type="ECO:0000259" key="4">
    <source>
        <dbReference type="PROSITE" id="PS50949"/>
    </source>
</evidence>
<sequence length="244" mass="27136">MTTPRLTRHAAPLRQQVTRLLREDILEGVYQPGQPLRESSLCEAYGVSRTVVREALRQLESERLVTVVANRGPMVTVLTPQDIGAIYDVRRALEGLVGELFARHAPDEVATALRDLLVDMETSYLRGTVKTREETNERFYSLLLEGAGNAVLAEELGRIHARIQVLRRYAFVDDERARISYAEFCRIVKAAAVERDPVAARGACEHHIADAGRLAVREYLQRTGMAGEGRGAEVSEGDLADVKI</sequence>
<dbReference type="SMART" id="SM00895">
    <property type="entry name" value="FCD"/>
    <property type="match status" value="1"/>
</dbReference>
<evidence type="ECO:0000313" key="6">
    <source>
        <dbReference type="Proteomes" id="UP001556631"/>
    </source>
</evidence>
<dbReference type="Pfam" id="PF00392">
    <property type="entry name" value="GntR"/>
    <property type="match status" value="1"/>
</dbReference>
<comment type="caution">
    <text evidence="5">The sequence shown here is derived from an EMBL/GenBank/DDBJ whole genome shotgun (WGS) entry which is preliminary data.</text>
</comment>
<gene>
    <name evidence="5" type="ORF">AB3X52_02400</name>
</gene>
<dbReference type="Gene3D" id="1.10.10.10">
    <property type="entry name" value="Winged helix-like DNA-binding domain superfamily/Winged helix DNA-binding domain"/>
    <property type="match status" value="1"/>
</dbReference>
<evidence type="ECO:0000256" key="3">
    <source>
        <dbReference type="ARBA" id="ARBA00023163"/>
    </source>
</evidence>
<dbReference type="InterPro" id="IPR036388">
    <property type="entry name" value="WH-like_DNA-bd_sf"/>
</dbReference>
<proteinExistence type="predicted"/>
<reference evidence="5 6" key="1">
    <citation type="submission" date="2024-07" db="EMBL/GenBank/DDBJ databases">
        <authorList>
            <person name="Lee S."/>
            <person name="Kang M."/>
        </authorList>
    </citation>
    <scope>NUCLEOTIDE SEQUENCE [LARGE SCALE GENOMIC DNA]</scope>
    <source>
        <strain evidence="5 6">DS6</strain>
    </source>
</reference>
<evidence type="ECO:0000313" key="5">
    <source>
        <dbReference type="EMBL" id="MEX0426455.1"/>
    </source>
</evidence>
<dbReference type="PANTHER" id="PTHR43537:SF24">
    <property type="entry name" value="GLUCONATE OPERON TRANSCRIPTIONAL REPRESSOR"/>
    <property type="match status" value="1"/>
</dbReference>
<accession>A0ABV3SU35</accession>
<dbReference type="Gene3D" id="1.20.120.530">
    <property type="entry name" value="GntR ligand-binding domain-like"/>
    <property type="match status" value="1"/>
</dbReference>
<dbReference type="Pfam" id="PF07729">
    <property type="entry name" value="FCD"/>
    <property type="match status" value="1"/>
</dbReference>
<feature type="domain" description="HTH gntR-type" evidence="4">
    <location>
        <begin position="11"/>
        <end position="78"/>
    </location>
</feature>
<evidence type="ECO:0000256" key="2">
    <source>
        <dbReference type="ARBA" id="ARBA00023125"/>
    </source>
</evidence>
<dbReference type="InterPro" id="IPR011711">
    <property type="entry name" value="GntR_C"/>
</dbReference>
<dbReference type="CDD" id="cd07377">
    <property type="entry name" value="WHTH_GntR"/>
    <property type="match status" value="1"/>
</dbReference>
<keyword evidence="3" id="KW-0804">Transcription</keyword>
<protein>
    <submittedName>
        <fullName evidence="5">GntR family transcriptional regulator</fullName>
    </submittedName>
</protein>
<name>A0ABV3SU35_9ACTN</name>
<dbReference type="RefSeq" id="WP_367991163.1">
    <property type="nucleotide sequence ID" value="NZ_JBFPJR010000003.1"/>
</dbReference>
<dbReference type="Proteomes" id="UP001556631">
    <property type="component" value="Unassembled WGS sequence"/>
</dbReference>
<dbReference type="InterPro" id="IPR008920">
    <property type="entry name" value="TF_FadR/GntR_C"/>
</dbReference>
<organism evidence="5 6">
    <name type="scientific">Nocardioides eburneus</name>
    <dbReference type="NCBI Taxonomy" id="3231482"/>
    <lineage>
        <taxon>Bacteria</taxon>
        <taxon>Bacillati</taxon>
        <taxon>Actinomycetota</taxon>
        <taxon>Actinomycetes</taxon>
        <taxon>Propionibacteriales</taxon>
        <taxon>Nocardioidaceae</taxon>
        <taxon>Nocardioides</taxon>
    </lineage>
</organism>
<dbReference type="SMART" id="SM00345">
    <property type="entry name" value="HTH_GNTR"/>
    <property type="match status" value="1"/>
</dbReference>
<dbReference type="PROSITE" id="PS50949">
    <property type="entry name" value="HTH_GNTR"/>
    <property type="match status" value="1"/>
</dbReference>
<dbReference type="InterPro" id="IPR000524">
    <property type="entry name" value="Tscrpt_reg_HTH_GntR"/>
</dbReference>
<dbReference type="SUPFAM" id="SSF46785">
    <property type="entry name" value="Winged helix' DNA-binding domain"/>
    <property type="match status" value="1"/>
</dbReference>
<keyword evidence="6" id="KW-1185">Reference proteome</keyword>
<keyword evidence="1" id="KW-0805">Transcription regulation</keyword>
<dbReference type="SUPFAM" id="SSF48008">
    <property type="entry name" value="GntR ligand-binding domain-like"/>
    <property type="match status" value="1"/>
</dbReference>
<dbReference type="PANTHER" id="PTHR43537">
    <property type="entry name" value="TRANSCRIPTIONAL REGULATOR, GNTR FAMILY"/>
    <property type="match status" value="1"/>
</dbReference>
<evidence type="ECO:0000256" key="1">
    <source>
        <dbReference type="ARBA" id="ARBA00023015"/>
    </source>
</evidence>